<evidence type="ECO:0000256" key="1">
    <source>
        <dbReference type="SAM" id="MobiDB-lite"/>
    </source>
</evidence>
<feature type="region of interest" description="Disordered" evidence="1">
    <location>
        <begin position="178"/>
        <end position="200"/>
    </location>
</feature>
<organism evidence="2 3">
    <name type="scientific">Achlya hypogyna</name>
    <name type="common">Oomycete</name>
    <name type="synonym">Protoachlya hypogyna</name>
    <dbReference type="NCBI Taxonomy" id="1202772"/>
    <lineage>
        <taxon>Eukaryota</taxon>
        <taxon>Sar</taxon>
        <taxon>Stramenopiles</taxon>
        <taxon>Oomycota</taxon>
        <taxon>Saprolegniomycetes</taxon>
        <taxon>Saprolegniales</taxon>
        <taxon>Achlyaceae</taxon>
        <taxon>Achlya</taxon>
    </lineage>
</organism>
<dbReference type="OrthoDB" id="10315355at2759"/>
<gene>
    <name evidence="2" type="ORF">ACHHYP_20733</name>
</gene>
<protein>
    <submittedName>
        <fullName evidence="2">Uncharacterized protein</fullName>
    </submittedName>
</protein>
<proteinExistence type="predicted"/>
<accession>A0A1V9YDA8</accession>
<evidence type="ECO:0000313" key="2">
    <source>
        <dbReference type="EMBL" id="OQR83666.1"/>
    </source>
</evidence>
<dbReference type="EMBL" id="JNBR01002127">
    <property type="protein sequence ID" value="OQR83666.1"/>
    <property type="molecule type" value="Genomic_DNA"/>
</dbReference>
<sequence length="200" mass="20657">MLIGVAIGVVACAIVGAIIVAKRTAGAKPPSSPSLEATLEASATLAPAYEAQETSRVSAVLLQAPSRRPSSVVVRESSVHSLLAFPGRATVGRRGSLPLPAAEDPICDTESTLFATTTSVRSVMSYSNGSPVRSPINGSFDTACASENSTGFFIASDSDSVFDPREFNSILTRPTMDSVGSSVFTPRHASPPTSRGVDDV</sequence>
<name>A0A1V9YDA8_ACHHY</name>
<evidence type="ECO:0000313" key="3">
    <source>
        <dbReference type="Proteomes" id="UP000243579"/>
    </source>
</evidence>
<comment type="caution">
    <text evidence="2">The sequence shown here is derived from an EMBL/GenBank/DDBJ whole genome shotgun (WGS) entry which is preliminary data.</text>
</comment>
<dbReference type="Proteomes" id="UP000243579">
    <property type="component" value="Unassembled WGS sequence"/>
</dbReference>
<keyword evidence="3" id="KW-1185">Reference proteome</keyword>
<dbReference type="AlphaFoldDB" id="A0A1V9YDA8"/>
<reference evidence="2 3" key="1">
    <citation type="journal article" date="2014" name="Genome Biol. Evol.">
        <title>The secreted proteins of Achlya hypogyna and Thraustotheca clavata identify the ancestral oomycete secretome and reveal gene acquisitions by horizontal gene transfer.</title>
        <authorList>
            <person name="Misner I."/>
            <person name="Blouin N."/>
            <person name="Leonard G."/>
            <person name="Richards T.A."/>
            <person name="Lane C.E."/>
        </authorList>
    </citation>
    <scope>NUCLEOTIDE SEQUENCE [LARGE SCALE GENOMIC DNA]</scope>
    <source>
        <strain evidence="2 3">ATCC 48635</strain>
    </source>
</reference>